<dbReference type="EMBL" id="BNJQ01000022">
    <property type="protein sequence ID" value="GHP08934.1"/>
    <property type="molecule type" value="Genomic_DNA"/>
</dbReference>
<dbReference type="AlphaFoldDB" id="A0A830HP29"/>
<feature type="region of interest" description="Disordered" evidence="1">
    <location>
        <begin position="134"/>
        <end position="166"/>
    </location>
</feature>
<accession>A0A830HP29</accession>
<gene>
    <name evidence="2" type="ORF">PPROV_000767100</name>
</gene>
<name>A0A830HP29_9CHLO</name>
<evidence type="ECO:0000313" key="2">
    <source>
        <dbReference type="EMBL" id="GHP08934.1"/>
    </source>
</evidence>
<sequence>MGRGGVGAAGYAVDRSVLVVVPAAMYAFHEASLNKRVTFKDHHDGDDEIAEIQQQHHHDGGGARAICSERAQLLELIDVAQAIFAIEEAGMVVNVAAPRTPLLKRDGTNKHVNALMLSGEDDKRASARARMLLRQNKQQSDLDESSSTGADMIDHNDDNDDGDEPLPDTLLKLLRDHCDARKKLAHPIALEHAFGVSGVSFDALLLPGARPDAALTLASRSLRECPRAKDIVQHFATHAKIIATTADGIDVLLLALCPKSAPRAIAGGAIAPALPASYITLDPSTPYLKNRKVASPAVHECDIPLEQNLFEAGARLIADKRVVQDGTLITAGDVDARHEVVRELITALLELDEDDL</sequence>
<reference evidence="2" key="1">
    <citation type="submission" date="2020-10" db="EMBL/GenBank/DDBJ databases">
        <title>Unveiling of a novel bifunctional photoreceptor, Dualchrome1, isolated from a cosmopolitan green alga.</title>
        <authorList>
            <person name="Suzuki S."/>
            <person name="Kawachi M."/>
        </authorList>
    </citation>
    <scope>NUCLEOTIDE SEQUENCE</scope>
    <source>
        <strain evidence="2">NIES 2893</strain>
    </source>
</reference>
<feature type="compositionally biased region" description="Polar residues" evidence="1">
    <location>
        <begin position="135"/>
        <end position="149"/>
    </location>
</feature>
<proteinExistence type="predicted"/>
<dbReference type="SUPFAM" id="SSF52317">
    <property type="entry name" value="Class I glutamine amidotransferase-like"/>
    <property type="match status" value="1"/>
</dbReference>
<dbReference type="Proteomes" id="UP000660262">
    <property type="component" value="Unassembled WGS sequence"/>
</dbReference>
<feature type="compositionally biased region" description="Acidic residues" evidence="1">
    <location>
        <begin position="157"/>
        <end position="166"/>
    </location>
</feature>
<dbReference type="Gene3D" id="3.40.50.880">
    <property type="match status" value="1"/>
</dbReference>
<comment type="caution">
    <text evidence="2">The sequence shown here is derived from an EMBL/GenBank/DDBJ whole genome shotgun (WGS) entry which is preliminary data.</text>
</comment>
<evidence type="ECO:0000313" key="3">
    <source>
        <dbReference type="Proteomes" id="UP000660262"/>
    </source>
</evidence>
<dbReference type="InterPro" id="IPR029062">
    <property type="entry name" value="Class_I_gatase-like"/>
</dbReference>
<evidence type="ECO:0000256" key="1">
    <source>
        <dbReference type="SAM" id="MobiDB-lite"/>
    </source>
</evidence>
<protein>
    <submittedName>
        <fullName evidence="2">Uncharacterized protein</fullName>
    </submittedName>
</protein>
<organism evidence="2 3">
    <name type="scientific">Pycnococcus provasolii</name>
    <dbReference type="NCBI Taxonomy" id="41880"/>
    <lineage>
        <taxon>Eukaryota</taxon>
        <taxon>Viridiplantae</taxon>
        <taxon>Chlorophyta</taxon>
        <taxon>Pseudoscourfieldiophyceae</taxon>
        <taxon>Pseudoscourfieldiales</taxon>
        <taxon>Pycnococcaceae</taxon>
        <taxon>Pycnococcus</taxon>
    </lineage>
</organism>
<keyword evidence="3" id="KW-1185">Reference proteome</keyword>